<accession>A0A8J6DYT6</accession>
<dbReference type="EMBL" id="JAHDYR010000069">
    <property type="protein sequence ID" value="KAG9389546.1"/>
    <property type="molecule type" value="Genomic_DNA"/>
</dbReference>
<keyword evidence="2" id="KW-1185">Reference proteome</keyword>
<dbReference type="OrthoDB" id="420410at2759"/>
<sequence length="225" mass="25058">MDAVIVAFDWDETLFPSSWAAALGTNDATSKQVEEAVKKLEITIHNAFSVLFTTIPNAIISIVTTARARWIAASIQRFCPSLSQFMDRVQIISARDLFENRYSAERHGESAYVVWKLMSFIHLVKSAKSESVTFISVGDSNCERLAARELARAVEENRLSPNPLPNFPKKLHVKTIKTPDSPDIYQIAQNLELFTSATSWVIDQAGSFETTLSGLAKHVLPVTRT</sequence>
<dbReference type="AlphaFoldDB" id="A0A8J6DYT6"/>
<evidence type="ECO:0000313" key="1">
    <source>
        <dbReference type="EMBL" id="KAG9389546.1"/>
    </source>
</evidence>
<name>A0A8J6DYT6_9EUKA</name>
<organism evidence="1 2">
    <name type="scientific">Carpediemonas membranifera</name>
    <dbReference type="NCBI Taxonomy" id="201153"/>
    <lineage>
        <taxon>Eukaryota</taxon>
        <taxon>Metamonada</taxon>
        <taxon>Carpediemonas-like organisms</taxon>
        <taxon>Carpediemonas</taxon>
    </lineage>
</organism>
<proteinExistence type="predicted"/>
<comment type="caution">
    <text evidence="1">The sequence shown here is derived from an EMBL/GenBank/DDBJ whole genome shotgun (WGS) entry which is preliminary data.</text>
</comment>
<protein>
    <submittedName>
        <fullName evidence="1">Putative apicomplexan-conserved protein</fullName>
    </submittedName>
</protein>
<dbReference type="PANTHER" id="PTHR38899">
    <property type="entry name" value="DOMAIN OOKINETE PROTEIN, PUTATIVE-RELATED"/>
    <property type="match status" value="1"/>
</dbReference>
<reference evidence="1" key="1">
    <citation type="submission" date="2021-05" db="EMBL/GenBank/DDBJ databases">
        <title>A free-living protist that lacks canonical eukaryotic 1 DNA replication and segregation systems.</title>
        <authorList>
            <person name="Salas-Leiva D.E."/>
            <person name="Tromer E.C."/>
            <person name="Curtis B.A."/>
            <person name="Jerlstrom-Hultqvist J."/>
            <person name="Kolisko M."/>
            <person name="Yi Z."/>
            <person name="Salas-Leiva J.S."/>
            <person name="Gallot-Lavallee L."/>
            <person name="Kops G.J.P.L."/>
            <person name="Archibald J.M."/>
            <person name="Simpson A.G.B."/>
            <person name="Roger A.J."/>
        </authorList>
    </citation>
    <scope>NUCLEOTIDE SEQUENCE</scope>
    <source>
        <strain evidence="1">BICM</strain>
    </source>
</reference>
<dbReference type="Proteomes" id="UP000717585">
    <property type="component" value="Unassembled WGS sequence"/>
</dbReference>
<gene>
    <name evidence="1" type="ORF">J8273_8839</name>
</gene>
<dbReference type="PANTHER" id="PTHR38899:SF1">
    <property type="entry name" value="PROTEIN KINASE"/>
    <property type="match status" value="1"/>
</dbReference>
<evidence type="ECO:0000313" key="2">
    <source>
        <dbReference type="Proteomes" id="UP000717585"/>
    </source>
</evidence>